<comment type="caution">
    <text evidence="2">The sequence shown here is derived from an EMBL/GenBank/DDBJ whole genome shotgun (WGS) entry which is preliminary data.</text>
</comment>
<sequence>MIKKIATVAVYVEDQAKAREFWTEKVGFVVHRDEPMTPNASWLEVGPEGAESHLVIYPKAMMPGSEQMKASIVFECEDIDKAYQEMSQRGVIFLEEPKKMAWGSFARFKDADGNEFLLKG</sequence>
<dbReference type="Pfam" id="PF00903">
    <property type="entry name" value="Glyoxalase"/>
    <property type="match status" value="1"/>
</dbReference>
<evidence type="ECO:0000259" key="1">
    <source>
        <dbReference type="PROSITE" id="PS51819"/>
    </source>
</evidence>
<gene>
    <name evidence="2" type="ORF">I532_13998</name>
</gene>
<dbReference type="EMBL" id="APBN01000005">
    <property type="protein sequence ID" value="EMT51963.1"/>
    <property type="molecule type" value="Genomic_DNA"/>
</dbReference>
<dbReference type="PANTHER" id="PTHR36437:SF2">
    <property type="entry name" value="GLYOXALASE_BLEOMYCIN RESISTANCE PROTEIN_DIOXYGENASE"/>
    <property type="match status" value="1"/>
</dbReference>
<keyword evidence="2" id="KW-0456">Lyase</keyword>
<dbReference type="InterPro" id="IPR029068">
    <property type="entry name" value="Glyas_Bleomycin-R_OHBP_Dase"/>
</dbReference>
<evidence type="ECO:0000313" key="2">
    <source>
        <dbReference type="EMBL" id="EMT51963.1"/>
    </source>
</evidence>
<dbReference type="GO" id="GO:0051213">
    <property type="term" value="F:dioxygenase activity"/>
    <property type="evidence" value="ECO:0007669"/>
    <property type="project" value="UniProtKB-KW"/>
</dbReference>
<proteinExistence type="predicted"/>
<dbReference type="SUPFAM" id="SSF54593">
    <property type="entry name" value="Glyoxalase/Bleomycin resistance protein/Dihydroxybiphenyl dioxygenase"/>
    <property type="match status" value="1"/>
</dbReference>
<organism evidence="2 3">
    <name type="scientific">Brevibacillus borstelensis AK1</name>
    <dbReference type="NCBI Taxonomy" id="1300222"/>
    <lineage>
        <taxon>Bacteria</taxon>
        <taxon>Bacillati</taxon>
        <taxon>Bacillota</taxon>
        <taxon>Bacilli</taxon>
        <taxon>Bacillales</taxon>
        <taxon>Paenibacillaceae</taxon>
        <taxon>Brevibacillus</taxon>
    </lineage>
</organism>
<accession>M8DES0</accession>
<dbReference type="PROSITE" id="PS51819">
    <property type="entry name" value="VOC"/>
    <property type="match status" value="1"/>
</dbReference>
<keyword evidence="2" id="KW-0560">Oxidoreductase</keyword>
<dbReference type="Gene3D" id="3.10.180.10">
    <property type="entry name" value="2,3-Dihydroxybiphenyl 1,2-Dioxygenase, domain 1"/>
    <property type="match status" value="1"/>
</dbReference>
<dbReference type="OrthoDB" id="9803079at2"/>
<name>M8DES0_9BACL</name>
<keyword evidence="2" id="KW-0223">Dioxygenase</keyword>
<dbReference type="AlphaFoldDB" id="M8DES0"/>
<dbReference type="RefSeq" id="WP_003388973.1">
    <property type="nucleotide sequence ID" value="NZ_APBN01000005.1"/>
</dbReference>
<reference evidence="2 3" key="1">
    <citation type="submission" date="2013-03" db="EMBL/GenBank/DDBJ databases">
        <title>Assembly of a new bacterial strain Brevibacillus borstelensis AK1.</title>
        <authorList>
            <person name="Rajan I."/>
            <person name="PoliReddy D."/>
            <person name="Sugumar T."/>
            <person name="Rathinam K."/>
            <person name="Alqarawi S."/>
            <person name="Khalil A.B."/>
            <person name="Sivakumar N."/>
        </authorList>
    </citation>
    <scope>NUCLEOTIDE SEQUENCE [LARGE SCALE GENOMIC DNA]</scope>
    <source>
        <strain evidence="2 3">AK1</strain>
    </source>
</reference>
<feature type="domain" description="VOC" evidence="1">
    <location>
        <begin position="4"/>
        <end position="120"/>
    </location>
</feature>
<dbReference type="CDD" id="cd07263">
    <property type="entry name" value="VOC_like"/>
    <property type="match status" value="1"/>
</dbReference>
<evidence type="ECO:0000313" key="3">
    <source>
        <dbReference type="Proteomes" id="UP000012081"/>
    </source>
</evidence>
<dbReference type="PATRIC" id="fig|1300222.3.peg.2926"/>
<keyword evidence="3" id="KW-1185">Reference proteome</keyword>
<dbReference type="Proteomes" id="UP000012081">
    <property type="component" value="Unassembled WGS sequence"/>
</dbReference>
<dbReference type="PANTHER" id="PTHR36437">
    <property type="entry name" value="GLYOXALASE/BLEOMYCIN RESISTANCE PROTEIN/DIOXYGENASE"/>
    <property type="match status" value="1"/>
</dbReference>
<dbReference type="InterPro" id="IPR004360">
    <property type="entry name" value="Glyas_Fos-R_dOase_dom"/>
</dbReference>
<dbReference type="InterPro" id="IPR037523">
    <property type="entry name" value="VOC_core"/>
</dbReference>
<protein>
    <submittedName>
        <fullName evidence="2">Putative lyase/dioxygenase</fullName>
    </submittedName>
</protein>
<dbReference type="STRING" id="1300222.I532_13998"/>
<dbReference type="GO" id="GO:0016829">
    <property type="term" value="F:lyase activity"/>
    <property type="evidence" value="ECO:0007669"/>
    <property type="project" value="UniProtKB-KW"/>
</dbReference>